<name>A0A1W1E871_9ZZZZ</name>
<dbReference type="GO" id="GO:0016787">
    <property type="term" value="F:hydrolase activity"/>
    <property type="evidence" value="ECO:0007669"/>
    <property type="project" value="UniProtKB-KW"/>
</dbReference>
<evidence type="ECO:0000259" key="1">
    <source>
        <dbReference type="Pfam" id="PF01863"/>
    </source>
</evidence>
<dbReference type="InterPro" id="IPR002725">
    <property type="entry name" value="YgjP-like_metallopeptidase"/>
</dbReference>
<organism evidence="2">
    <name type="scientific">hydrothermal vent metagenome</name>
    <dbReference type="NCBI Taxonomy" id="652676"/>
    <lineage>
        <taxon>unclassified sequences</taxon>
        <taxon>metagenomes</taxon>
        <taxon>ecological metagenomes</taxon>
    </lineage>
</organism>
<feature type="domain" description="YgjP-like metallopeptidase" evidence="1">
    <location>
        <begin position="17"/>
        <end position="221"/>
    </location>
</feature>
<dbReference type="Pfam" id="PF01863">
    <property type="entry name" value="YgjP-like"/>
    <property type="match status" value="1"/>
</dbReference>
<sequence>MSSLLPSYTHIVNPKLKHTYLSFDDTGSLVIKSPGLSPHHIEQLLIKKSAWIQRSKKKIASKKGYYPDFSKDPHLYFLGQAVPVLLERHTLKNTKLIFENSLFRLQYHTYDPERFTKHIDTFYRQKAQQYIPPRVEQWAKRMGVTFQSVRFRKTKRQWGSCSCSNTLSFNTMLMKLPQKLIDYVIVHELSHINHKHHRQTFWQCVEHYLPDYKANVAELKTYTP</sequence>
<proteinExistence type="predicted"/>
<dbReference type="PANTHER" id="PTHR30399">
    <property type="entry name" value="UNCHARACTERIZED PROTEIN YGJP"/>
    <property type="match status" value="1"/>
</dbReference>
<keyword evidence="2" id="KW-0378">Hydrolase</keyword>
<dbReference type="EMBL" id="FPIB01000006">
    <property type="protein sequence ID" value="SFV89956.1"/>
    <property type="molecule type" value="Genomic_DNA"/>
</dbReference>
<dbReference type="CDD" id="cd07344">
    <property type="entry name" value="M48_yhfN_like"/>
    <property type="match status" value="1"/>
</dbReference>
<dbReference type="Gene3D" id="3.30.2010.10">
    <property type="entry name" value="Metalloproteases ('zincins'), catalytic domain"/>
    <property type="match status" value="1"/>
</dbReference>
<dbReference type="PANTHER" id="PTHR30399:SF1">
    <property type="entry name" value="UTP PYROPHOSPHATASE"/>
    <property type="match status" value="1"/>
</dbReference>
<evidence type="ECO:0000313" key="2">
    <source>
        <dbReference type="EMBL" id="SFV89956.1"/>
    </source>
</evidence>
<dbReference type="AlphaFoldDB" id="A0A1W1E871"/>
<protein>
    <submittedName>
        <fullName evidence="2">Putative predicted metal-dependent hydrolase</fullName>
    </submittedName>
</protein>
<gene>
    <name evidence="2" type="ORF">MNB_SV-4-802</name>
</gene>
<accession>A0A1W1E871</accession>
<reference evidence="2" key="1">
    <citation type="submission" date="2016-10" db="EMBL/GenBank/DDBJ databases">
        <authorList>
            <person name="de Groot N.N."/>
        </authorList>
    </citation>
    <scope>NUCLEOTIDE SEQUENCE</scope>
</reference>
<dbReference type="InterPro" id="IPR053136">
    <property type="entry name" value="UTP_pyrophosphatase-like"/>
</dbReference>